<accession>A0A5D0HCS2</accession>
<dbReference type="AlphaFoldDB" id="A0A5D0HCS2"/>
<evidence type="ECO:0000313" key="2">
    <source>
        <dbReference type="Proteomes" id="UP000323930"/>
    </source>
</evidence>
<name>A0A5D0HCS2_9FLAO</name>
<protein>
    <submittedName>
        <fullName evidence="1">Uncharacterized protein</fullName>
    </submittedName>
</protein>
<feature type="non-terminal residue" evidence="1">
    <location>
        <position position="111"/>
    </location>
</feature>
<comment type="caution">
    <text evidence="1">The sequence shown here is derived from an EMBL/GenBank/DDBJ whole genome shotgun (WGS) entry which is preliminary data.</text>
</comment>
<reference evidence="1 2" key="1">
    <citation type="submission" date="2019-08" db="EMBL/GenBank/DDBJ databases">
        <title>Seonamhaeicola sediminis sp. nov., isolated from marine sediment.</title>
        <authorList>
            <person name="Cao W.R."/>
        </authorList>
    </citation>
    <scope>NUCLEOTIDE SEQUENCE [LARGE SCALE GENOMIC DNA]</scope>
    <source>
        <strain evidence="1 2">B011</strain>
    </source>
</reference>
<dbReference type="EMBL" id="VSDQ01000803">
    <property type="protein sequence ID" value="TYA67827.1"/>
    <property type="molecule type" value="Genomic_DNA"/>
</dbReference>
<proteinExistence type="predicted"/>
<evidence type="ECO:0000313" key="1">
    <source>
        <dbReference type="EMBL" id="TYA67827.1"/>
    </source>
</evidence>
<gene>
    <name evidence="1" type="ORF">FUA24_23590</name>
</gene>
<sequence>MVSCSRKKDKFISRNFHAVTAEFNALYNGYNALEQGRNSLNQGYFDDYWNVLPIERMQISDEVILPGQSKNQDFTRAEEKAVKAIQKHSMNIEGKEKNPQMDEAYLLLGKA</sequence>
<keyword evidence="2" id="KW-1185">Reference proteome</keyword>
<dbReference type="Proteomes" id="UP000323930">
    <property type="component" value="Unassembled WGS sequence"/>
</dbReference>
<organism evidence="1 2">
    <name type="scientific">Seonamhaeicola marinus</name>
    <dbReference type="NCBI Taxonomy" id="1912246"/>
    <lineage>
        <taxon>Bacteria</taxon>
        <taxon>Pseudomonadati</taxon>
        <taxon>Bacteroidota</taxon>
        <taxon>Flavobacteriia</taxon>
        <taxon>Flavobacteriales</taxon>
        <taxon>Flavobacteriaceae</taxon>
    </lineage>
</organism>